<dbReference type="InterPro" id="IPR041154">
    <property type="entry name" value="AglB_P1"/>
</dbReference>
<sequence length="171" mass="17506">MKTFERVEGATITGTVGDSVSNADNATVAATVELETNSGRTFNYTQRADLAADGSFELTVPYATNDELSVEDGYTNSSVEATGNYTVNVVATGDGEPTYYSGETAVPEPAVVDGDSVDVSLEEVTTPPGGVTDGTETDDGSTDTESTDASGNETETPSTNALAPVTAESAH</sequence>
<feature type="compositionally biased region" description="Low complexity" evidence="1">
    <location>
        <begin position="124"/>
        <end position="134"/>
    </location>
</feature>
<accession>A0A482YBP9</accession>
<organism evidence="3 4">
    <name type="scientific">Natrinema hispanicum</name>
    <dbReference type="NCBI Taxonomy" id="392421"/>
    <lineage>
        <taxon>Archaea</taxon>
        <taxon>Methanobacteriati</taxon>
        <taxon>Methanobacteriota</taxon>
        <taxon>Stenosarchaea group</taxon>
        <taxon>Halobacteria</taxon>
        <taxon>Halobacteriales</taxon>
        <taxon>Natrialbaceae</taxon>
        <taxon>Natrinema</taxon>
    </lineage>
</organism>
<comment type="caution">
    <text evidence="3">The sequence shown here is derived from an EMBL/GenBank/DDBJ whole genome shotgun (WGS) entry which is preliminary data.</text>
</comment>
<protein>
    <recommendedName>
        <fullName evidence="2">Archaeal glycosylation protein B peripheral domain-containing protein</fullName>
    </recommendedName>
</protein>
<evidence type="ECO:0000256" key="1">
    <source>
        <dbReference type="SAM" id="MobiDB-lite"/>
    </source>
</evidence>
<proteinExistence type="predicted"/>
<name>A0A482YBP9_9EURY</name>
<evidence type="ECO:0000313" key="3">
    <source>
        <dbReference type="EMBL" id="RZV11155.1"/>
    </source>
</evidence>
<dbReference type="EMBL" id="SHMP01000004">
    <property type="protein sequence ID" value="RZV11155.1"/>
    <property type="molecule type" value="Genomic_DNA"/>
</dbReference>
<reference evidence="3 4" key="1">
    <citation type="submission" date="2019-02" db="EMBL/GenBank/DDBJ databases">
        <title>Genomic Encyclopedia of Archaeal and Bacterial Type Strains, Phase II (KMG-II): from individual species to whole genera.</title>
        <authorList>
            <person name="Goeker M."/>
        </authorList>
    </citation>
    <scope>NUCLEOTIDE SEQUENCE [LARGE SCALE GENOMIC DNA]</scope>
    <source>
        <strain evidence="3 4">DSM 18328</strain>
    </source>
</reference>
<feature type="region of interest" description="Disordered" evidence="1">
    <location>
        <begin position="118"/>
        <end position="171"/>
    </location>
</feature>
<dbReference type="Gene3D" id="2.60.40.3390">
    <property type="match status" value="1"/>
</dbReference>
<evidence type="ECO:0000259" key="2">
    <source>
        <dbReference type="Pfam" id="PF18079"/>
    </source>
</evidence>
<dbReference type="Pfam" id="PF18079">
    <property type="entry name" value="AglB_L1"/>
    <property type="match status" value="1"/>
</dbReference>
<dbReference type="AlphaFoldDB" id="A0A482YBP9"/>
<feature type="compositionally biased region" description="Acidic residues" evidence="1">
    <location>
        <begin position="135"/>
        <end position="146"/>
    </location>
</feature>
<dbReference type="OrthoDB" id="82393at2157"/>
<feature type="compositionally biased region" description="Polar residues" evidence="1">
    <location>
        <begin position="149"/>
        <end position="161"/>
    </location>
</feature>
<evidence type="ECO:0000313" key="4">
    <source>
        <dbReference type="Proteomes" id="UP000291097"/>
    </source>
</evidence>
<dbReference type="Proteomes" id="UP000291097">
    <property type="component" value="Unassembled WGS sequence"/>
</dbReference>
<gene>
    <name evidence="3" type="ORF">BDK88_2392</name>
</gene>
<feature type="domain" description="Archaeal glycosylation protein B peripheral" evidence="2">
    <location>
        <begin position="9"/>
        <end position="117"/>
    </location>
</feature>